<name>A0A6J5ST52_9CAUD</name>
<organism evidence="3">
    <name type="scientific">uncultured Caudovirales phage</name>
    <dbReference type="NCBI Taxonomy" id="2100421"/>
    <lineage>
        <taxon>Viruses</taxon>
        <taxon>Duplodnaviria</taxon>
        <taxon>Heunggongvirae</taxon>
        <taxon>Uroviricota</taxon>
        <taxon>Caudoviricetes</taxon>
        <taxon>Peduoviridae</taxon>
        <taxon>Maltschvirus</taxon>
        <taxon>Maltschvirus maltsch</taxon>
    </lineage>
</organism>
<protein>
    <submittedName>
        <fullName evidence="3">Uncharacterized protein</fullName>
    </submittedName>
</protein>
<reference evidence="3" key="1">
    <citation type="submission" date="2020-05" db="EMBL/GenBank/DDBJ databases">
        <authorList>
            <person name="Chiriac C."/>
            <person name="Salcher M."/>
            <person name="Ghai R."/>
            <person name="Kavagutti S V."/>
        </authorList>
    </citation>
    <scope>NUCLEOTIDE SEQUENCE</scope>
</reference>
<sequence>MSAEAEFRFDAEGHRYYLDGDEIPSLSSLLKQDGLVDTTFMTDEGRDRGTAVHSLCTTLDLGAELPPLAKAYRGYLAAYEALLELFRPEWECIEEAEVSRRWRFGCRPDRVGLVYGLPTIAELKTGGKEPWHAIQLALQAIAVSERTLLPPDRYQRIVIYLKDTGRYSVEIPKSPRDYDAARALLKRHRP</sequence>
<dbReference type="EMBL" id="LR797107">
    <property type="protein sequence ID" value="CAB4187430.1"/>
    <property type="molecule type" value="Genomic_DNA"/>
</dbReference>
<evidence type="ECO:0000313" key="3">
    <source>
        <dbReference type="EMBL" id="CAB4218623.1"/>
    </source>
</evidence>
<proteinExistence type="predicted"/>
<evidence type="ECO:0000313" key="2">
    <source>
        <dbReference type="EMBL" id="CAB4200673.1"/>
    </source>
</evidence>
<dbReference type="EMBL" id="LR797292">
    <property type="protein sequence ID" value="CAB4200673.1"/>
    <property type="molecule type" value="Genomic_DNA"/>
</dbReference>
<gene>
    <name evidence="1" type="ORF">UFOVP1154_39</name>
    <name evidence="2" type="ORF">UFOVP1341_54</name>
    <name evidence="3" type="ORF">UFOVP1601_29</name>
</gene>
<accession>A0A6J5ST52</accession>
<dbReference type="EMBL" id="LR797469">
    <property type="protein sequence ID" value="CAB4218623.1"/>
    <property type="molecule type" value="Genomic_DNA"/>
</dbReference>
<evidence type="ECO:0000313" key="1">
    <source>
        <dbReference type="EMBL" id="CAB4187430.1"/>
    </source>
</evidence>